<evidence type="ECO:0000313" key="13">
    <source>
        <dbReference type="Proteomes" id="UP000650485"/>
    </source>
</evidence>
<dbReference type="SMART" id="SM00830">
    <property type="entry name" value="CM_2"/>
    <property type="match status" value="1"/>
</dbReference>
<evidence type="ECO:0000256" key="6">
    <source>
        <dbReference type="ARBA" id="ARBA00022741"/>
    </source>
</evidence>
<evidence type="ECO:0000256" key="9">
    <source>
        <dbReference type="ARBA" id="ARBA00023141"/>
    </source>
</evidence>
<keyword evidence="11" id="KW-0963">Cytoplasm</keyword>
<dbReference type="PROSITE" id="PS51168">
    <property type="entry name" value="CHORISMATE_MUT_2"/>
    <property type="match status" value="1"/>
</dbReference>
<evidence type="ECO:0000256" key="5">
    <source>
        <dbReference type="ARBA" id="ARBA00022679"/>
    </source>
</evidence>
<dbReference type="CDD" id="cd00464">
    <property type="entry name" value="SK"/>
    <property type="match status" value="1"/>
</dbReference>
<comment type="pathway">
    <text evidence="1 11">Metabolic intermediate biosynthesis; chorismate biosynthesis; chorismate from D-erythrose 4-phosphate and phosphoenolpyruvate: step 5/7.</text>
</comment>
<feature type="binding site" evidence="11">
    <location>
        <position position="78"/>
    </location>
    <ligand>
        <name>substrate</name>
    </ligand>
</feature>
<comment type="caution">
    <text evidence="12">The sequence shown here is derived from an EMBL/GenBank/DDBJ whole genome shotgun (WGS) entry which is preliminary data.</text>
</comment>
<dbReference type="Gene3D" id="3.40.50.300">
    <property type="entry name" value="P-loop containing nucleotide triphosphate hydrolases"/>
    <property type="match status" value="1"/>
</dbReference>
<dbReference type="EMBL" id="JACSZT010000008">
    <property type="protein sequence ID" value="MBC6499065.1"/>
    <property type="molecule type" value="Genomic_DNA"/>
</dbReference>
<feature type="binding site" evidence="11">
    <location>
        <begin position="10"/>
        <end position="15"/>
    </location>
    <ligand>
        <name>ATP</name>
        <dbReference type="ChEBI" id="CHEBI:30616"/>
    </ligand>
</feature>
<dbReference type="InterPro" id="IPR023000">
    <property type="entry name" value="Shikimate_kinase_CS"/>
</dbReference>
<sequence length="256" mass="28972">MNILLIGFMGAGKTTVGQELAHDLSKHFIDLDQAIVEHVGQGIPAFFSQVGEPTFREIEAKMLAKVLEQPDTVISTGGGVIETQSCMDLMSRPDVFTIWLNSDFSTVTERLLIADDMRPLMQQHSLASFFKLWQNRQVKYAQMADLMITTDRKTPNEIVDEITRHMDEPTVLDMIRSQIDSVDRQILQAMVTRMALVDEVAGIKANHKLAVVQPGRMLAMRERLQKRFKNILPDQVVADYLNLMTTTAIQREEAQI</sequence>
<dbReference type="GO" id="GO:0009073">
    <property type="term" value="P:aromatic amino acid family biosynthetic process"/>
    <property type="evidence" value="ECO:0007669"/>
    <property type="project" value="UniProtKB-KW"/>
</dbReference>
<dbReference type="PANTHER" id="PTHR21087:SF16">
    <property type="entry name" value="SHIKIMATE KINASE 1, CHLOROPLASTIC"/>
    <property type="match status" value="1"/>
</dbReference>
<evidence type="ECO:0000256" key="7">
    <source>
        <dbReference type="ARBA" id="ARBA00022777"/>
    </source>
</evidence>
<comment type="caution">
    <text evidence="11">Lacks conserved residue(s) required for the propagation of feature annotation.</text>
</comment>
<comment type="function">
    <text evidence="11">Catalyzes the specific phosphorylation of the 3-hydroxyl group of shikimic acid using ATP as a cosubstrate.</text>
</comment>
<dbReference type="InterPro" id="IPR002701">
    <property type="entry name" value="CM_II_prokaryot"/>
</dbReference>
<comment type="catalytic activity">
    <reaction evidence="10 11">
        <text>shikimate + ATP = 3-phosphoshikimate + ADP + H(+)</text>
        <dbReference type="Rhea" id="RHEA:13121"/>
        <dbReference type="ChEBI" id="CHEBI:15378"/>
        <dbReference type="ChEBI" id="CHEBI:30616"/>
        <dbReference type="ChEBI" id="CHEBI:36208"/>
        <dbReference type="ChEBI" id="CHEBI:145989"/>
        <dbReference type="ChEBI" id="CHEBI:456216"/>
        <dbReference type="EC" id="2.7.1.71"/>
    </reaction>
</comment>
<reference evidence="12" key="1">
    <citation type="submission" date="2020-08" db="EMBL/GenBank/DDBJ databases">
        <title>Complete genome sequence of Weissella confusa strain FS54 provides insights into metabolic potential.</title>
        <authorList>
            <person name="Fhoula I."/>
            <person name="Najjari A."/>
            <person name="Lekired A."/>
            <person name="Bessrour-Aouam N."/>
            <person name="Jaballah S."/>
            <person name="Klibi N."/>
            <person name="Ouzari H.-I."/>
        </authorList>
    </citation>
    <scope>NUCLEOTIDE SEQUENCE</scope>
    <source>
        <strain evidence="12">FS54</strain>
    </source>
</reference>
<organism evidence="12 13">
    <name type="scientific">Weissella confusa</name>
    <name type="common">Lactobacillus confusus</name>
    <dbReference type="NCBI Taxonomy" id="1583"/>
    <lineage>
        <taxon>Bacteria</taxon>
        <taxon>Bacillati</taxon>
        <taxon>Bacillota</taxon>
        <taxon>Bacilli</taxon>
        <taxon>Lactobacillales</taxon>
        <taxon>Lactobacillaceae</taxon>
        <taxon>Weissella</taxon>
    </lineage>
</organism>
<dbReference type="InterPro" id="IPR000623">
    <property type="entry name" value="Shikimate_kinase/TSH1"/>
</dbReference>
<dbReference type="Pfam" id="PF01817">
    <property type="entry name" value="CM_2"/>
    <property type="match status" value="1"/>
</dbReference>
<keyword evidence="5 11" id="KW-0808">Transferase</keyword>
<dbReference type="InterPro" id="IPR036979">
    <property type="entry name" value="CM_dom_sf"/>
</dbReference>
<evidence type="ECO:0000256" key="1">
    <source>
        <dbReference type="ARBA" id="ARBA00004842"/>
    </source>
</evidence>
<evidence type="ECO:0000256" key="11">
    <source>
        <dbReference type="HAMAP-Rule" id="MF_00109"/>
    </source>
</evidence>
<dbReference type="GO" id="GO:0009423">
    <property type="term" value="P:chorismate biosynthetic process"/>
    <property type="evidence" value="ECO:0007669"/>
    <property type="project" value="UniProtKB-UniRule"/>
</dbReference>
<dbReference type="GO" id="GO:0004106">
    <property type="term" value="F:chorismate mutase activity"/>
    <property type="evidence" value="ECO:0007669"/>
    <property type="project" value="InterPro"/>
</dbReference>
<dbReference type="GO" id="GO:0000287">
    <property type="term" value="F:magnesium ion binding"/>
    <property type="evidence" value="ECO:0007669"/>
    <property type="project" value="UniProtKB-UniRule"/>
</dbReference>
<dbReference type="PANTHER" id="PTHR21087">
    <property type="entry name" value="SHIKIMATE KINASE"/>
    <property type="match status" value="1"/>
</dbReference>
<dbReference type="InterPro" id="IPR036263">
    <property type="entry name" value="Chorismate_II_sf"/>
</dbReference>
<keyword evidence="11" id="KW-0460">Magnesium</keyword>
<keyword evidence="4 11" id="KW-0028">Amino-acid biosynthesis</keyword>
<keyword evidence="7 11" id="KW-0418">Kinase</keyword>
<dbReference type="EC" id="2.7.1.71" evidence="3 11"/>
<feature type="binding site" evidence="11">
    <location>
        <position position="32"/>
    </location>
    <ligand>
        <name>substrate</name>
    </ligand>
</feature>
<dbReference type="GO" id="GO:0008652">
    <property type="term" value="P:amino acid biosynthetic process"/>
    <property type="evidence" value="ECO:0007669"/>
    <property type="project" value="UniProtKB-KW"/>
</dbReference>
<dbReference type="GO" id="GO:0005524">
    <property type="term" value="F:ATP binding"/>
    <property type="evidence" value="ECO:0007669"/>
    <property type="project" value="UniProtKB-UniRule"/>
</dbReference>
<dbReference type="SUPFAM" id="SSF48600">
    <property type="entry name" value="Chorismate mutase II"/>
    <property type="match status" value="1"/>
</dbReference>
<dbReference type="InterPro" id="IPR027417">
    <property type="entry name" value="P-loop_NTPase"/>
</dbReference>
<evidence type="ECO:0000256" key="10">
    <source>
        <dbReference type="ARBA" id="ARBA00048567"/>
    </source>
</evidence>
<keyword evidence="8 11" id="KW-0067">ATP-binding</keyword>
<comment type="subcellular location">
    <subcellularLocation>
        <location evidence="11">Cytoplasm</location>
    </subcellularLocation>
</comment>
<dbReference type="GO" id="GO:0005829">
    <property type="term" value="C:cytosol"/>
    <property type="evidence" value="ECO:0007669"/>
    <property type="project" value="TreeGrafter"/>
</dbReference>
<evidence type="ECO:0000256" key="8">
    <source>
        <dbReference type="ARBA" id="ARBA00022840"/>
    </source>
</evidence>
<comment type="subunit">
    <text evidence="11">Monomer.</text>
</comment>
<keyword evidence="6 11" id="KW-0547">Nucleotide-binding</keyword>
<dbReference type="HAMAP" id="MF_00109">
    <property type="entry name" value="Shikimate_kinase"/>
    <property type="match status" value="1"/>
</dbReference>
<feature type="binding site" evidence="11">
    <location>
        <position position="14"/>
    </location>
    <ligand>
        <name>Mg(2+)</name>
        <dbReference type="ChEBI" id="CHEBI:18420"/>
    </ligand>
</feature>
<dbReference type="Gene3D" id="1.20.59.10">
    <property type="entry name" value="Chorismate mutase"/>
    <property type="match status" value="1"/>
</dbReference>
<feature type="binding site" evidence="11">
    <location>
        <position position="56"/>
    </location>
    <ligand>
        <name>substrate</name>
    </ligand>
</feature>
<evidence type="ECO:0000256" key="4">
    <source>
        <dbReference type="ARBA" id="ARBA00022605"/>
    </source>
</evidence>
<dbReference type="Proteomes" id="UP000650485">
    <property type="component" value="Unassembled WGS sequence"/>
</dbReference>
<dbReference type="InterPro" id="IPR031322">
    <property type="entry name" value="Shikimate/glucono_kinase"/>
</dbReference>
<comment type="similarity">
    <text evidence="2 11">Belongs to the shikimate kinase family.</text>
</comment>
<dbReference type="RefSeq" id="WP_118704037.1">
    <property type="nucleotide sequence ID" value="NZ_CABJBN010000003.1"/>
</dbReference>
<accession>A0A413FR12</accession>
<dbReference type="PROSITE" id="PS01128">
    <property type="entry name" value="SHIKIMATE_KINASE"/>
    <property type="match status" value="1"/>
</dbReference>
<keyword evidence="11" id="KW-0479">Metal-binding</keyword>
<comment type="cofactor">
    <cofactor evidence="11">
        <name>Mg(2+)</name>
        <dbReference type="ChEBI" id="CHEBI:18420"/>
    </cofactor>
    <text evidence="11">Binds 1 Mg(2+) ion per subunit.</text>
</comment>
<name>A0A413FR12_WEICO</name>
<dbReference type="GO" id="GO:0004765">
    <property type="term" value="F:shikimate kinase activity"/>
    <property type="evidence" value="ECO:0007669"/>
    <property type="project" value="UniProtKB-UniRule"/>
</dbReference>
<evidence type="ECO:0000256" key="3">
    <source>
        <dbReference type="ARBA" id="ARBA00012154"/>
    </source>
</evidence>
<protein>
    <recommendedName>
        <fullName evidence="3 11">Shikimate kinase</fullName>
        <shortName evidence="11">SK</shortName>
        <ecNumber evidence="3 11">2.7.1.71</ecNumber>
    </recommendedName>
</protein>
<dbReference type="AlphaFoldDB" id="A0A413FR12"/>
<keyword evidence="9 11" id="KW-0057">Aromatic amino acid biosynthesis</keyword>
<proteinExistence type="inferred from homology"/>
<feature type="binding site" evidence="11">
    <location>
        <position position="118"/>
    </location>
    <ligand>
        <name>ATP</name>
        <dbReference type="ChEBI" id="CHEBI:30616"/>
    </ligand>
</feature>
<gene>
    <name evidence="11" type="primary">aroK</name>
    <name evidence="12" type="ORF">H7R52_10375</name>
</gene>
<evidence type="ECO:0000256" key="2">
    <source>
        <dbReference type="ARBA" id="ARBA00006997"/>
    </source>
</evidence>
<evidence type="ECO:0000313" key="12">
    <source>
        <dbReference type="EMBL" id="MBC6499065.1"/>
    </source>
</evidence>
<dbReference type="SUPFAM" id="SSF52540">
    <property type="entry name" value="P-loop containing nucleoside triphosphate hydrolases"/>
    <property type="match status" value="1"/>
</dbReference>
<feature type="binding site" evidence="11">
    <location>
        <position position="136"/>
    </location>
    <ligand>
        <name>substrate</name>
    </ligand>
</feature>
<dbReference type="PRINTS" id="PR01100">
    <property type="entry name" value="SHIKIMTKNASE"/>
</dbReference>
<dbReference type="Pfam" id="PF01202">
    <property type="entry name" value="SKI"/>
    <property type="match status" value="1"/>
</dbReference>